<protein>
    <submittedName>
        <fullName evidence="1">Uncharacterized protein</fullName>
    </submittedName>
</protein>
<organism evidence="1">
    <name type="scientific">Siphoviridae sp. ct13O11</name>
    <dbReference type="NCBI Taxonomy" id="2825303"/>
    <lineage>
        <taxon>Viruses</taxon>
        <taxon>Duplodnaviria</taxon>
        <taxon>Heunggongvirae</taxon>
        <taxon>Uroviricota</taxon>
        <taxon>Caudoviricetes</taxon>
    </lineage>
</organism>
<accession>A0A8S5UDC7</accession>
<evidence type="ECO:0000313" key="1">
    <source>
        <dbReference type="EMBL" id="DAF92436.1"/>
    </source>
</evidence>
<dbReference type="EMBL" id="BK016066">
    <property type="protein sequence ID" value="DAF92436.1"/>
    <property type="molecule type" value="Genomic_DNA"/>
</dbReference>
<proteinExistence type="predicted"/>
<sequence length="100" mass="11135">MTMSRCNMTLVKYKMSSTDGFAEVEVSFSPNLKEWTLKANFVPLEQREFVDALDRALPFEVIVKDGRGGCIIQGPMPEGMGRATVLKRMVDVFADTIVDG</sequence>
<name>A0A8S5UDC7_9CAUD</name>
<reference evidence="1" key="1">
    <citation type="journal article" date="2021" name="Proc. Natl. Acad. Sci. U.S.A.">
        <title>A Catalog of Tens of Thousands of Viruses from Human Metagenomes Reveals Hidden Associations with Chronic Diseases.</title>
        <authorList>
            <person name="Tisza M.J."/>
            <person name="Buck C.B."/>
        </authorList>
    </citation>
    <scope>NUCLEOTIDE SEQUENCE</scope>
    <source>
        <strain evidence="1">Ct13O11</strain>
    </source>
</reference>